<sequence length="49" mass="5024">MTTRAASLFGGAKDAFRAIADAAVSQPDEAPAAEAAKKGRQGTVLDRYA</sequence>
<protein>
    <submittedName>
        <fullName evidence="2">Uncharacterized protein</fullName>
    </submittedName>
</protein>
<comment type="caution">
    <text evidence="2">The sequence shown here is derived from an EMBL/GenBank/DDBJ whole genome shotgun (WGS) entry which is preliminary data.</text>
</comment>
<gene>
    <name evidence="2" type="ORF">Aca07nite_52590</name>
</gene>
<dbReference type="EMBL" id="BOMF01000099">
    <property type="protein sequence ID" value="GID47984.1"/>
    <property type="molecule type" value="Genomic_DNA"/>
</dbReference>
<feature type="region of interest" description="Disordered" evidence="1">
    <location>
        <begin position="27"/>
        <end position="49"/>
    </location>
</feature>
<evidence type="ECO:0000313" key="2">
    <source>
        <dbReference type="EMBL" id="GID47984.1"/>
    </source>
</evidence>
<organism evidence="2">
    <name type="scientific">Actinoplanes campanulatus</name>
    <dbReference type="NCBI Taxonomy" id="113559"/>
    <lineage>
        <taxon>Bacteria</taxon>
        <taxon>Bacillati</taxon>
        <taxon>Actinomycetota</taxon>
        <taxon>Actinomycetes</taxon>
        <taxon>Micromonosporales</taxon>
        <taxon>Micromonosporaceae</taxon>
        <taxon>Actinoplanes</taxon>
    </lineage>
</organism>
<name>A0ABQ3WP57_9ACTN</name>
<proteinExistence type="predicted"/>
<evidence type="ECO:0000256" key="1">
    <source>
        <dbReference type="SAM" id="MobiDB-lite"/>
    </source>
</evidence>
<reference evidence="2" key="1">
    <citation type="submission" date="2021-01" db="EMBL/GenBank/DDBJ databases">
        <title>Whole genome shotgun sequence of Actinoplanes capillaceus NBRC 16408.</title>
        <authorList>
            <person name="Komaki H."/>
            <person name="Tamura T."/>
        </authorList>
    </citation>
    <scope>NUCLEOTIDE SEQUENCE [LARGE SCALE GENOMIC DNA]</scope>
    <source>
        <strain evidence="2">NBRC 16408</strain>
    </source>
</reference>
<accession>A0ABQ3WP57</accession>